<protein>
    <recommendedName>
        <fullName evidence="5">XPA C-terminal domain-containing protein</fullName>
    </recommendedName>
</protein>
<feature type="region of interest" description="Disordered" evidence="4">
    <location>
        <begin position="1"/>
        <end position="21"/>
    </location>
</feature>
<dbReference type="GO" id="GO:0006284">
    <property type="term" value="P:base-excision repair"/>
    <property type="evidence" value="ECO:0007669"/>
    <property type="project" value="TreeGrafter"/>
</dbReference>
<proteinExistence type="predicted"/>
<comment type="subcellular location">
    <subcellularLocation>
        <location evidence="1">Nucleus</location>
    </subcellularLocation>
</comment>
<dbReference type="GO" id="GO:0003684">
    <property type="term" value="F:damaged DNA binding"/>
    <property type="evidence" value="ECO:0007669"/>
    <property type="project" value="InterPro"/>
</dbReference>
<evidence type="ECO:0000313" key="7">
    <source>
        <dbReference type="Proteomes" id="UP000663699"/>
    </source>
</evidence>
<dbReference type="AlphaFoldDB" id="A0A899FZU7"/>
<dbReference type="NCBIfam" id="TIGR00598">
    <property type="entry name" value="rad14"/>
    <property type="match status" value="1"/>
</dbReference>
<keyword evidence="7" id="KW-1185">Reference proteome</keyword>
<dbReference type="GO" id="GO:0000110">
    <property type="term" value="C:nucleotide-excision repair factor 1 complex"/>
    <property type="evidence" value="ECO:0007669"/>
    <property type="project" value="TreeGrafter"/>
</dbReference>
<organism evidence="6 7">
    <name type="scientific">Pneumocystis wakefieldiae</name>
    <dbReference type="NCBI Taxonomy" id="38082"/>
    <lineage>
        <taxon>Eukaryota</taxon>
        <taxon>Fungi</taxon>
        <taxon>Dikarya</taxon>
        <taxon>Ascomycota</taxon>
        <taxon>Taphrinomycotina</taxon>
        <taxon>Pneumocystomycetes</taxon>
        <taxon>Pneumocystaceae</taxon>
        <taxon>Pneumocystis</taxon>
    </lineage>
</organism>
<dbReference type="InterPro" id="IPR000465">
    <property type="entry name" value="XPA/RAD14"/>
</dbReference>
<dbReference type="OrthoDB" id="5368863at2759"/>
<dbReference type="GO" id="GO:0070914">
    <property type="term" value="P:UV-damage excision repair"/>
    <property type="evidence" value="ECO:0007669"/>
    <property type="project" value="TreeGrafter"/>
</dbReference>
<dbReference type="PANTHER" id="PTHR10142:SF0">
    <property type="entry name" value="DNA REPAIR PROTEIN COMPLEMENTING XP-A CELLS"/>
    <property type="match status" value="1"/>
</dbReference>
<evidence type="ECO:0000256" key="4">
    <source>
        <dbReference type="SAM" id="MobiDB-lite"/>
    </source>
</evidence>
<dbReference type="SUPFAM" id="SSF46955">
    <property type="entry name" value="Putative DNA-binding domain"/>
    <property type="match status" value="1"/>
</dbReference>
<reference evidence="6" key="1">
    <citation type="submission" date="2020-06" db="EMBL/GenBank/DDBJ databases">
        <title>Genomes of multiple members of Pneumocystis genus reveal paths to human pathogen Pneumocystis jirovecii.</title>
        <authorList>
            <person name="Cisse O.H."/>
            <person name="Ma L."/>
            <person name="Dekker J."/>
            <person name="Khil P."/>
            <person name="Jo J."/>
            <person name="Brenchley J."/>
            <person name="Blair R."/>
            <person name="Pahar B."/>
            <person name="Chabe M."/>
            <person name="Van Rompay K.A."/>
            <person name="Keesler R."/>
            <person name="Sukura A."/>
            <person name="Hirsch V."/>
            <person name="Kutty G."/>
            <person name="Liu Y."/>
            <person name="Peng L."/>
            <person name="Chen J."/>
            <person name="Song J."/>
            <person name="Weissenbacher-Lang C."/>
            <person name="Xu J."/>
            <person name="Upham N.S."/>
            <person name="Stajich J.E."/>
            <person name="Cuomo C.A."/>
            <person name="Cushion M.T."/>
            <person name="Kovacs J.A."/>
        </authorList>
    </citation>
    <scope>NUCLEOTIDE SEQUENCE</scope>
    <source>
        <strain evidence="6">2A</strain>
    </source>
</reference>
<gene>
    <name evidence="6" type="ORF">MERGE_003214</name>
</gene>
<feature type="domain" description="XPA C-terminal" evidence="5">
    <location>
        <begin position="162"/>
        <end position="212"/>
    </location>
</feature>
<dbReference type="GO" id="GO:1901255">
    <property type="term" value="P:nucleotide-excision repair involved in interstrand cross-link repair"/>
    <property type="evidence" value="ECO:0007669"/>
    <property type="project" value="TreeGrafter"/>
</dbReference>
<dbReference type="Proteomes" id="UP000663699">
    <property type="component" value="Chromosome 9"/>
</dbReference>
<dbReference type="GO" id="GO:0000715">
    <property type="term" value="P:nucleotide-excision repair, DNA damage recognition"/>
    <property type="evidence" value="ECO:0007669"/>
    <property type="project" value="TreeGrafter"/>
</dbReference>
<evidence type="ECO:0000256" key="2">
    <source>
        <dbReference type="ARBA" id="ARBA00022833"/>
    </source>
</evidence>
<feature type="compositionally biased region" description="Polar residues" evidence="4">
    <location>
        <begin position="1"/>
        <end position="15"/>
    </location>
</feature>
<keyword evidence="3" id="KW-0539">Nucleus</keyword>
<evidence type="ECO:0000313" key="6">
    <source>
        <dbReference type="EMBL" id="QSL66076.1"/>
    </source>
</evidence>
<accession>A0A899FZU7</accession>
<dbReference type="EMBL" id="CP054540">
    <property type="protein sequence ID" value="QSL66076.1"/>
    <property type="molecule type" value="Genomic_DNA"/>
</dbReference>
<evidence type="ECO:0000256" key="1">
    <source>
        <dbReference type="ARBA" id="ARBA00004123"/>
    </source>
</evidence>
<dbReference type="InterPro" id="IPR022656">
    <property type="entry name" value="XPA_C"/>
</dbReference>
<keyword evidence="2" id="KW-0862">Zinc</keyword>
<name>A0A899FZU7_9ASCO</name>
<dbReference type="PANTHER" id="PTHR10142">
    <property type="entry name" value="DNA REPAIR PROTEIN COMPLEMENTING XP-A CELLS"/>
    <property type="match status" value="1"/>
</dbReference>
<sequence length="303" mass="35774">MVIINDQQSLSSQTDVVHPPNKPFITSEQIKRMETNKLNAKRILLERQRLYRRRKDDKSQISKGKNNKAFSNISKNCIKYDLSKIKDYKGGYIVDKDPLDQSEKSGFNQDIKQDIIFEPAISLDHSKNIKCKECGSVELDFQFLEIFNVNVCYKCKKALPDKYSLLTKTECKDDYLLTNSELDDQEILPHMRKCNPRKPEWSTMMLFLRYQVEEFAWKKWGGPEELDKEWQRRLKEKELKRDKKLEKKIQELKKHTRTTQYIERIKGKQTKHIHHFSIPITDSSTGSTVKKCSCGFETEEILI</sequence>
<dbReference type="CDD" id="cd21077">
    <property type="entry name" value="DBD_Rad14"/>
    <property type="match status" value="1"/>
</dbReference>
<evidence type="ECO:0000256" key="3">
    <source>
        <dbReference type="ARBA" id="ARBA00023242"/>
    </source>
</evidence>
<dbReference type="InterPro" id="IPR009061">
    <property type="entry name" value="DNA-bd_dom_put_sf"/>
</dbReference>
<evidence type="ECO:0000259" key="5">
    <source>
        <dbReference type="Pfam" id="PF05181"/>
    </source>
</evidence>
<dbReference type="Pfam" id="PF05181">
    <property type="entry name" value="XPA_C"/>
    <property type="match status" value="1"/>
</dbReference>
<dbReference type="Gene3D" id="3.90.530.10">
    <property type="entry name" value="XPA C-terminal domain"/>
    <property type="match status" value="1"/>
</dbReference>
<dbReference type="InterPro" id="IPR037129">
    <property type="entry name" value="XPA_sf"/>
</dbReference>